<organism evidence="1">
    <name type="scientific">Ophidiomyces ophidiicola</name>
    <dbReference type="NCBI Taxonomy" id="1387563"/>
    <lineage>
        <taxon>Eukaryota</taxon>
        <taxon>Fungi</taxon>
        <taxon>Dikarya</taxon>
        <taxon>Ascomycota</taxon>
        <taxon>Pezizomycotina</taxon>
        <taxon>Eurotiomycetes</taxon>
        <taxon>Eurotiomycetidae</taxon>
        <taxon>Onygenales</taxon>
        <taxon>Onygenaceae</taxon>
        <taxon>Ophidiomyces</taxon>
    </lineage>
</organism>
<sequence>MSGLNDPATGQPLPADAIQRVLYVCHPVHVYAIPPLMSMKGYTAADWTVPDPQNEGKTKEIFAARLRILETAYPIPAPRSRVRPGSPLSASPSEDSQEKVKTDILLEDSNTGDLFAAAPYTDASVVEHTIDSSRFFALRVVGDGRKAVLGIGFEDRSEAFDFGVALQEARKVLGFPAAGDDNKNATARSQRPALLPPSGAGRRLGMTPMRGRMGKSSPRASQQAVPQEPSEKPDNKPKDYSLKPGQTITVNIGNRANIDTGSPSASATEQEDQKALFSIPPPPGVSSLGGTSGDNTIPFLPPPPSSKDSRVDRRRRPPSTQGVGPSGFAEEKAGSTVTVPHEDDDFGEFQ</sequence>
<gene>
    <name evidence="1" type="ORF">LOY88_003869</name>
</gene>
<evidence type="ECO:0000313" key="1">
    <source>
        <dbReference type="EMBL" id="KAI2385949.1"/>
    </source>
</evidence>
<protein>
    <submittedName>
        <fullName evidence="1">Uncharacterized protein</fullName>
    </submittedName>
</protein>
<dbReference type="EMBL" id="JALBCA010000053">
    <property type="protein sequence ID" value="KAI2385949.1"/>
    <property type="molecule type" value="Genomic_DNA"/>
</dbReference>
<reference evidence="1" key="1">
    <citation type="journal article" date="2022" name="bioRxiv">
        <title>Population genetic analysis of Ophidiomyces ophidiicola, the causative agent of snake fungal disease, indicates recent introductions to the USA.</title>
        <authorList>
            <person name="Ladner J.T."/>
            <person name="Palmer J.M."/>
            <person name="Ettinger C.L."/>
            <person name="Stajich J.E."/>
            <person name="Farrell T.M."/>
            <person name="Glorioso B.M."/>
            <person name="Lawson B."/>
            <person name="Price S.J."/>
            <person name="Stengle A.G."/>
            <person name="Grear D.A."/>
            <person name="Lorch J.M."/>
        </authorList>
    </citation>
    <scope>NUCLEOTIDE SEQUENCE</scope>
    <source>
        <strain evidence="1">NWHC 24266-5</strain>
    </source>
</reference>
<name>A0ACB8UVG0_9EURO</name>
<accession>A0ACB8UVG0</accession>
<comment type="caution">
    <text evidence="1">The sequence shown here is derived from an EMBL/GenBank/DDBJ whole genome shotgun (WGS) entry which is preliminary data.</text>
</comment>
<proteinExistence type="predicted"/>